<protein>
    <submittedName>
        <fullName evidence="2">Uncharacterized protein</fullName>
    </submittedName>
</protein>
<feature type="compositionally biased region" description="Basic and acidic residues" evidence="1">
    <location>
        <begin position="32"/>
        <end position="59"/>
    </location>
</feature>
<evidence type="ECO:0000313" key="2">
    <source>
        <dbReference type="EMBL" id="TNN82157.1"/>
    </source>
</evidence>
<accession>A0A4Z2IWL5</accession>
<comment type="caution">
    <text evidence="2">The sequence shown here is derived from an EMBL/GenBank/DDBJ whole genome shotgun (WGS) entry which is preliminary data.</text>
</comment>
<organism evidence="2 3">
    <name type="scientific">Liparis tanakae</name>
    <name type="common">Tanaka's snailfish</name>
    <dbReference type="NCBI Taxonomy" id="230148"/>
    <lineage>
        <taxon>Eukaryota</taxon>
        <taxon>Metazoa</taxon>
        <taxon>Chordata</taxon>
        <taxon>Craniata</taxon>
        <taxon>Vertebrata</taxon>
        <taxon>Euteleostomi</taxon>
        <taxon>Actinopterygii</taxon>
        <taxon>Neopterygii</taxon>
        <taxon>Teleostei</taxon>
        <taxon>Neoteleostei</taxon>
        <taxon>Acanthomorphata</taxon>
        <taxon>Eupercaria</taxon>
        <taxon>Perciformes</taxon>
        <taxon>Cottioidei</taxon>
        <taxon>Cottales</taxon>
        <taxon>Liparidae</taxon>
        <taxon>Liparis</taxon>
    </lineage>
</organism>
<dbReference type="AlphaFoldDB" id="A0A4Z2IWL5"/>
<sequence>MSTGNGDEMLMCLLVMHCSKQRNQEVEEEEIERGRGQTDQRKRGVKKIQKEEDREEKKERWKIRRCALERKGNRERGRWYNSSGSV</sequence>
<evidence type="ECO:0000313" key="3">
    <source>
        <dbReference type="Proteomes" id="UP000314294"/>
    </source>
</evidence>
<keyword evidence="3" id="KW-1185">Reference proteome</keyword>
<reference evidence="2 3" key="1">
    <citation type="submission" date="2019-03" db="EMBL/GenBank/DDBJ databases">
        <title>First draft genome of Liparis tanakae, snailfish: a comprehensive survey of snailfish specific genes.</title>
        <authorList>
            <person name="Kim W."/>
            <person name="Song I."/>
            <person name="Jeong J.-H."/>
            <person name="Kim D."/>
            <person name="Kim S."/>
            <person name="Ryu S."/>
            <person name="Song J.Y."/>
            <person name="Lee S.K."/>
        </authorList>
    </citation>
    <scope>NUCLEOTIDE SEQUENCE [LARGE SCALE GENOMIC DNA]</scope>
    <source>
        <tissue evidence="2">Muscle</tissue>
    </source>
</reference>
<evidence type="ECO:0000256" key="1">
    <source>
        <dbReference type="SAM" id="MobiDB-lite"/>
    </source>
</evidence>
<gene>
    <name evidence="2" type="ORF">EYF80_007525</name>
</gene>
<dbReference type="Proteomes" id="UP000314294">
    <property type="component" value="Unassembled WGS sequence"/>
</dbReference>
<feature type="region of interest" description="Disordered" evidence="1">
    <location>
        <begin position="25"/>
        <end position="60"/>
    </location>
</feature>
<name>A0A4Z2IWL5_9TELE</name>
<proteinExistence type="predicted"/>
<dbReference type="EMBL" id="SRLO01000041">
    <property type="protein sequence ID" value="TNN82157.1"/>
    <property type="molecule type" value="Genomic_DNA"/>
</dbReference>